<feature type="signal peptide" evidence="9">
    <location>
        <begin position="1"/>
        <end position="26"/>
    </location>
</feature>
<keyword evidence="5" id="KW-0677">Repeat</keyword>
<reference evidence="11" key="1">
    <citation type="submission" date="2016-11" db="EMBL/GenBank/DDBJ databases">
        <title>The genome of Nicotiana attenuata.</title>
        <authorList>
            <person name="Xu S."/>
            <person name="Brockmoeller T."/>
            <person name="Gaquerel E."/>
            <person name="Navarro A."/>
            <person name="Kuhl H."/>
            <person name="Gase K."/>
            <person name="Ling Z."/>
            <person name="Zhou W."/>
            <person name="Kreitzer C."/>
            <person name="Stanke M."/>
            <person name="Tang H."/>
            <person name="Lyons E."/>
            <person name="Pandey P."/>
            <person name="Pandey S.P."/>
            <person name="Timmermann B."/>
            <person name="Baldwin I.T."/>
        </authorList>
    </citation>
    <scope>NUCLEOTIDE SEQUENCE [LARGE SCALE GENOMIC DNA]</scope>
    <source>
        <strain evidence="11">UT</strain>
    </source>
</reference>
<feature type="chain" id="PRO_5012588718" evidence="9">
    <location>
        <begin position="27"/>
        <end position="303"/>
    </location>
</feature>
<keyword evidence="3" id="KW-0812">Transmembrane</keyword>
<keyword evidence="2" id="KW-0433">Leucine-rich repeat</keyword>
<dbReference type="STRING" id="49451.A0A1J6IL19"/>
<dbReference type="Gramene" id="OIS95848">
    <property type="protein sequence ID" value="OIS95848"/>
    <property type="gene ID" value="A4A49_51205"/>
</dbReference>
<evidence type="ECO:0000256" key="9">
    <source>
        <dbReference type="SAM" id="SignalP"/>
    </source>
</evidence>
<dbReference type="InterPro" id="IPR032675">
    <property type="entry name" value="LRR_dom_sf"/>
</dbReference>
<proteinExistence type="predicted"/>
<dbReference type="GO" id="GO:0016020">
    <property type="term" value="C:membrane"/>
    <property type="evidence" value="ECO:0007669"/>
    <property type="project" value="UniProtKB-SubCell"/>
</dbReference>
<dbReference type="GO" id="GO:0016301">
    <property type="term" value="F:kinase activity"/>
    <property type="evidence" value="ECO:0007669"/>
    <property type="project" value="UniProtKB-KW"/>
</dbReference>
<dbReference type="InterPro" id="IPR001611">
    <property type="entry name" value="Leu-rich_rpt"/>
</dbReference>
<protein>
    <submittedName>
        <fullName evidence="11">Lrr receptor-like serinethreonine-protein kinase erecta</fullName>
    </submittedName>
</protein>
<dbReference type="PANTHER" id="PTHR48063:SF103">
    <property type="entry name" value="LEUCINE-RICH RECEPTOR-LIKE KINASE FAMILY PROTEIN"/>
    <property type="match status" value="1"/>
</dbReference>
<evidence type="ECO:0000256" key="5">
    <source>
        <dbReference type="ARBA" id="ARBA00022737"/>
    </source>
</evidence>
<dbReference type="PANTHER" id="PTHR48063">
    <property type="entry name" value="LRR RECEPTOR-LIKE KINASE"/>
    <property type="match status" value="1"/>
</dbReference>
<dbReference type="InterPro" id="IPR046956">
    <property type="entry name" value="RLP23-like"/>
</dbReference>
<dbReference type="GeneID" id="109235886"/>
<evidence type="ECO:0000256" key="1">
    <source>
        <dbReference type="ARBA" id="ARBA00004479"/>
    </source>
</evidence>
<dbReference type="Pfam" id="PF13855">
    <property type="entry name" value="LRR_8"/>
    <property type="match status" value="1"/>
</dbReference>
<name>A0A1J6IL19_NICAT</name>
<dbReference type="SMR" id="A0A1J6IL19"/>
<keyword evidence="4 9" id="KW-0732">Signal</keyword>
<evidence type="ECO:0000256" key="8">
    <source>
        <dbReference type="ARBA" id="ARBA00023180"/>
    </source>
</evidence>
<dbReference type="KEGG" id="nau:109235886"/>
<keyword evidence="12" id="KW-1185">Reference proteome</keyword>
<sequence length="303" mass="33772">MDTKEHYKPIYLLLICLSTILHQTLAFGSTPSAKVLCIKKEREALLEFKRGLIDENNLLSSWKNDEDNEECCSWRGVKCSNTTGHILVLNLRGSIESNPDDTKDLTLRANISSSRLSVLDISYNGYSSPAIYSWLFNFTSLTSLDLSGNNLGQIVSAFGYLKSLEHLRLYGSGIQGGIPKSVENLSHLCSLDARSNNLSQPFSELLNILSGSNRSLEFLSFEDNALTGSLINLTIFSSLRELRLRNNLLNGIFHESFRQISSLEYLDLSNSQMTGPLPDLALFPSLKELRLGGNHFNGEAFRP</sequence>
<evidence type="ECO:0000256" key="6">
    <source>
        <dbReference type="ARBA" id="ARBA00022989"/>
    </source>
</evidence>
<dbReference type="InterPro" id="IPR013210">
    <property type="entry name" value="LRR_N_plant-typ"/>
</dbReference>
<accession>A0A1J6IL19</accession>
<comment type="subcellular location">
    <subcellularLocation>
        <location evidence="1">Membrane</location>
        <topology evidence="1">Single-pass type I membrane protein</topology>
    </subcellularLocation>
</comment>
<gene>
    <name evidence="11" type="primary">ERECTA_4</name>
    <name evidence="11" type="ORF">A4A49_51205</name>
</gene>
<dbReference type="Proteomes" id="UP000187609">
    <property type="component" value="Unassembled WGS sequence"/>
</dbReference>
<dbReference type="Pfam" id="PF00560">
    <property type="entry name" value="LRR_1"/>
    <property type="match status" value="1"/>
</dbReference>
<dbReference type="Gene3D" id="3.80.10.10">
    <property type="entry name" value="Ribonuclease Inhibitor"/>
    <property type="match status" value="2"/>
</dbReference>
<dbReference type="Pfam" id="PF08263">
    <property type="entry name" value="LRRNT_2"/>
    <property type="match status" value="1"/>
</dbReference>
<evidence type="ECO:0000259" key="10">
    <source>
        <dbReference type="Pfam" id="PF08263"/>
    </source>
</evidence>
<keyword evidence="7" id="KW-0472">Membrane</keyword>
<evidence type="ECO:0000256" key="2">
    <source>
        <dbReference type="ARBA" id="ARBA00022614"/>
    </source>
</evidence>
<evidence type="ECO:0000256" key="3">
    <source>
        <dbReference type="ARBA" id="ARBA00022692"/>
    </source>
</evidence>
<evidence type="ECO:0000313" key="12">
    <source>
        <dbReference type="Proteomes" id="UP000187609"/>
    </source>
</evidence>
<evidence type="ECO:0000256" key="7">
    <source>
        <dbReference type="ARBA" id="ARBA00023136"/>
    </source>
</evidence>
<dbReference type="EMBL" id="MJEQ01037194">
    <property type="protein sequence ID" value="OIS95848.1"/>
    <property type="molecule type" value="Genomic_DNA"/>
</dbReference>
<evidence type="ECO:0000256" key="4">
    <source>
        <dbReference type="ARBA" id="ARBA00022729"/>
    </source>
</evidence>
<organism evidence="11 12">
    <name type="scientific">Nicotiana attenuata</name>
    <name type="common">Coyote tobacco</name>
    <dbReference type="NCBI Taxonomy" id="49451"/>
    <lineage>
        <taxon>Eukaryota</taxon>
        <taxon>Viridiplantae</taxon>
        <taxon>Streptophyta</taxon>
        <taxon>Embryophyta</taxon>
        <taxon>Tracheophyta</taxon>
        <taxon>Spermatophyta</taxon>
        <taxon>Magnoliopsida</taxon>
        <taxon>eudicotyledons</taxon>
        <taxon>Gunneridae</taxon>
        <taxon>Pentapetalae</taxon>
        <taxon>asterids</taxon>
        <taxon>lamiids</taxon>
        <taxon>Solanales</taxon>
        <taxon>Solanaceae</taxon>
        <taxon>Nicotianoideae</taxon>
        <taxon>Nicotianeae</taxon>
        <taxon>Nicotiana</taxon>
    </lineage>
</organism>
<dbReference type="SUPFAM" id="SSF52058">
    <property type="entry name" value="L domain-like"/>
    <property type="match status" value="1"/>
</dbReference>
<comment type="caution">
    <text evidence="11">The sequence shown here is derived from an EMBL/GenBank/DDBJ whole genome shotgun (WGS) entry which is preliminary data.</text>
</comment>
<keyword evidence="8" id="KW-0325">Glycoprotein</keyword>
<evidence type="ECO:0000313" key="11">
    <source>
        <dbReference type="EMBL" id="OIS95848.1"/>
    </source>
</evidence>
<dbReference type="AlphaFoldDB" id="A0A1J6IL19"/>
<feature type="domain" description="Leucine-rich repeat-containing N-terminal plant-type" evidence="10">
    <location>
        <begin position="40"/>
        <end position="80"/>
    </location>
</feature>
<dbReference type="OMA" id="MANGWRC"/>
<keyword evidence="6" id="KW-1133">Transmembrane helix</keyword>
<dbReference type="OrthoDB" id="1295147at2759"/>